<accession>A0ABS4GJH0</accession>
<evidence type="ECO:0000313" key="5">
    <source>
        <dbReference type="Proteomes" id="UP001519343"/>
    </source>
</evidence>
<dbReference type="NCBIfam" id="TIGR00172">
    <property type="entry name" value="maf"/>
    <property type="match status" value="1"/>
</dbReference>
<evidence type="ECO:0000313" key="4">
    <source>
        <dbReference type="EMBL" id="MBP1930404.1"/>
    </source>
</evidence>
<dbReference type="HAMAP" id="MF_00528">
    <property type="entry name" value="Maf"/>
    <property type="match status" value="1"/>
</dbReference>
<comment type="caution">
    <text evidence="3">Lacks conserved residue(s) required for the propagation of feature annotation.</text>
</comment>
<sequence>MVLPDKRPLILASSSPRRQEILRNLGLDFSVKVSGVDESFSDGLKPAEIVELLAERKVASVSEEVSDGLVIGSDTIVVLNNQILGKPINLEDAFRMLMSLQGSTHSVFSGLTVMDVRTGRKLTGHVETKVTMRGLSESTIKKYIATGEPSDKAGAYAIQGFGAIFIEKIEGDYFSVVGLPIRLLADFLNDFGYPILEIGQRS</sequence>
<comment type="caution">
    <text evidence="4">The sequence shown here is derived from an EMBL/GenBank/DDBJ whole genome shotgun (WGS) entry which is preliminary data.</text>
</comment>
<dbReference type="RefSeq" id="WP_209808370.1">
    <property type="nucleotide sequence ID" value="NZ_JAGGKT010000001.1"/>
</dbReference>
<dbReference type="SUPFAM" id="SSF52972">
    <property type="entry name" value="ITPase-like"/>
    <property type="match status" value="1"/>
</dbReference>
<dbReference type="PANTHER" id="PTHR43213">
    <property type="entry name" value="BIFUNCTIONAL DTTP/UTP PYROPHOSPHATASE/METHYLTRANSFERASE PROTEIN-RELATED"/>
    <property type="match status" value="1"/>
</dbReference>
<name>A0ABS4GJH0_9BACL</name>
<dbReference type="EC" id="3.6.1.9" evidence="3"/>
<dbReference type="CDD" id="cd00555">
    <property type="entry name" value="Maf"/>
    <property type="match status" value="1"/>
</dbReference>
<dbReference type="InterPro" id="IPR003697">
    <property type="entry name" value="Maf-like"/>
</dbReference>
<feature type="site" description="Important for substrate specificity" evidence="3">
    <location>
        <position position="75"/>
    </location>
</feature>
<comment type="catalytic activity">
    <reaction evidence="3">
        <text>UTP + H2O = UMP + diphosphate + H(+)</text>
        <dbReference type="Rhea" id="RHEA:29395"/>
        <dbReference type="ChEBI" id="CHEBI:15377"/>
        <dbReference type="ChEBI" id="CHEBI:15378"/>
        <dbReference type="ChEBI" id="CHEBI:33019"/>
        <dbReference type="ChEBI" id="CHEBI:46398"/>
        <dbReference type="ChEBI" id="CHEBI:57865"/>
        <dbReference type="EC" id="3.6.1.9"/>
    </reaction>
</comment>
<dbReference type="Proteomes" id="UP001519343">
    <property type="component" value="Unassembled WGS sequence"/>
</dbReference>
<comment type="catalytic activity">
    <reaction evidence="3">
        <text>dTTP + H2O = dTMP + diphosphate + H(+)</text>
        <dbReference type="Rhea" id="RHEA:28534"/>
        <dbReference type="ChEBI" id="CHEBI:15377"/>
        <dbReference type="ChEBI" id="CHEBI:15378"/>
        <dbReference type="ChEBI" id="CHEBI:33019"/>
        <dbReference type="ChEBI" id="CHEBI:37568"/>
        <dbReference type="ChEBI" id="CHEBI:63528"/>
        <dbReference type="EC" id="3.6.1.9"/>
    </reaction>
</comment>
<comment type="subcellular location">
    <subcellularLocation>
        <location evidence="3">Cytoplasm</location>
    </subcellularLocation>
</comment>
<organism evidence="4 5">
    <name type="scientific">Ammoniphilus resinae</name>
    <dbReference type="NCBI Taxonomy" id="861532"/>
    <lineage>
        <taxon>Bacteria</taxon>
        <taxon>Bacillati</taxon>
        <taxon>Bacillota</taxon>
        <taxon>Bacilli</taxon>
        <taxon>Bacillales</taxon>
        <taxon>Paenibacillaceae</taxon>
        <taxon>Aneurinibacillus group</taxon>
        <taxon>Ammoniphilus</taxon>
    </lineage>
</organism>
<proteinExistence type="inferred from homology"/>
<keyword evidence="2 3" id="KW-0378">Hydrolase</keyword>
<comment type="cofactor">
    <cofactor evidence="1 3">
        <name>a divalent metal cation</name>
        <dbReference type="ChEBI" id="CHEBI:60240"/>
    </cofactor>
</comment>
<keyword evidence="3" id="KW-0546">Nucleotide metabolism</keyword>
<dbReference type="Pfam" id="PF02545">
    <property type="entry name" value="Maf"/>
    <property type="match status" value="1"/>
</dbReference>
<dbReference type="PANTHER" id="PTHR43213:SF5">
    <property type="entry name" value="BIFUNCTIONAL DTTP_UTP PYROPHOSPHATASE_METHYLTRANSFERASE PROTEIN-RELATED"/>
    <property type="match status" value="1"/>
</dbReference>
<protein>
    <recommendedName>
        <fullName evidence="3">dTTP/UTP pyrophosphatase</fullName>
        <shortName evidence="3">dTTPase/UTPase</shortName>
        <ecNumber evidence="3">3.6.1.9</ecNumber>
    </recommendedName>
    <alternativeName>
        <fullName evidence="3">Nucleoside triphosphate pyrophosphatase</fullName>
    </alternativeName>
    <alternativeName>
        <fullName evidence="3">Nucleotide pyrophosphatase</fullName>
        <shortName evidence="3">Nucleotide PPase</shortName>
    </alternativeName>
</protein>
<comment type="similarity">
    <text evidence="3">Belongs to the Maf family. YhdE subfamily.</text>
</comment>
<evidence type="ECO:0000256" key="2">
    <source>
        <dbReference type="ARBA" id="ARBA00022801"/>
    </source>
</evidence>
<keyword evidence="5" id="KW-1185">Reference proteome</keyword>
<dbReference type="PIRSF" id="PIRSF006305">
    <property type="entry name" value="Maf"/>
    <property type="match status" value="1"/>
</dbReference>
<evidence type="ECO:0000256" key="3">
    <source>
        <dbReference type="HAMAP-Rule" id="MF_00528"/>
    </source>
</evidence>
<keyword evidence="3" id="KW-0963">Cytoplasm</keyword>
<dbReference type="EMBL" id="JAGGKT010000001">
    <property type="protein sequence ID" value="MBP1930404.1"/>
    <property type="molecule type" value="Genomic_DNA"/>
</dbReference>
<evidence type="ECO:0000256" key="1">
    <source>
        <dbReference type="ARBA" id="ARBA00001968"/>
    </source>
</evidence>
<gene>
    <name evidence="4" type="ORF">J2Z37_000391</name>
</gene>
<reference evidence="4 5" key="1">
    <citation type="submission" date="2021-03" db="EMBL/GenBank/DDBJ databases">
        <title>Genomic Encyclopedia of Type Strains, Phase IV (KMG-IV): sequencing the most valuable type-strain genomes for metagenomic binning, comparative biology and taxonomic classification.</title>
        <authorList>
            <person name="Goeker M."/>
        </authorList>
    </citation>
    <scope>NUCLEOTIDE SEQUENCE [LARGE SCALE GENOMIC DNA]</scope>
    <source>
        <strain evidence="4 5">DSM 24738</strain>
    </source>
</reference>
<feature type="active site" description="Proton acceptor" evidence="3">
    <location>
        <position position="74"/>
    </location>
</feature>
<feature type="site" description="Important for substrate specificity" evidence="3">
    <location>
        <position position="159"/>
    </location>
</feature>
<dbReference type="InterPro" id="IPR029001">
    <property type="entry name" value="ITPase-like_fam"/>
</dbReference>
<feature type="site" description="Important for substrate specificity" evidence="3">
    <location>
        <position position="17"/>
    </location>
</feature>
<comment type="function">
    <text evidence="3">Nucleoside triphosphate pyrophosphatase that hydrolyzes dTTP and UTP. May have a dual role in cell division arrest and in preventing the incorporation of modified nucleotides into cellular nucleic acids.</text>
</comment>
<dbReference type="Gene3D" id="3.90.950.10">
    <property type="match status" value="1"/>
</dbReference>